<organism evidence="3 4">
    <name type="scientific">Biomphalaria pfeifferi</name>
    <name type="common">Bloodfluke planorb</name>
    <name type="synonym">Freshwater snail</name>
    <dbReference type="NCBI Taxonomy" id="112525"/>
    <lineage>
        <taxon>Eukaryota</taxon>
        <taxon>Metazoa</taxon>
        <taxon>Spiralia</taxon>
        <taxon>Lophotrochozoa</taxon>
        <taxon>Mollusca</taxon>
        <taxon>Gastropoda</taxon>
        <taxon>Heterobranchia</taxon>
        <taxon>Euthyneura</taxon>
        <taxon>Panpulmonata</taxon>
        <taxon>Hygrophila</taxon>
        <taxon>Lymnaeoidea</taxon>
        <taxon>Planorbidae</taxon>
        <taxon>Biomphalaria</taxon>
    </lineage>
</organism>
<reference evidence="3" key="2">
    <citation type="submission" date="2023-04" db="EMBL/GenBank/DDBJ databases">
        <authorList>
            <person name="Bu L."/>
            <person name="Lu L."/>
            <person name="Laidemitt M.R."/>
            <person name="Zhang S.M."/>
            <person name="Mutuku M."/>
            <person name="Mkoji G."/>
            <person name="Steinauer M."/>
            <person name="Loker E.S."/>
        </authorList>
    </citation>
    <scope>NUCLEOTIDE SEQUENCE</scope>
    <source>
        <strain evidence="3">KasaAsao</strain>
        <tissue evidence="3">Whole Snail</tissue>
    </source>
</reference>
<feature type="signal peptide" evidence="2">
    <location>
        <begin position="1"/>
        <end position="27"/>
    </location>
</feature>
<feature type="transmembrane region" description="Helical" evidence="1">
    <location>
        <begin position="99"/>
        <end position="120"/>
    </location>
</feature>
<keyword evidence="1" id="KW-0472">Membrane</keyword>
<feature type="chain" id="PRO_5042252216" evidence="2">
    <location>
        <begin position="28"/>
        <end position="196"/>
    </location>
</feature>
<evidence type="ECO:0000313" key="4">
    <source>
        <dbReference type="Proteomes" id="UP001233172"/>
    </source>
</evidence>
<dbReference type="AlphaFoldDB" id="A0AAD8F1I3"/>
<reference evidence="3" key="1">
    <citation type="journal article" date="2023" name="PLoS Negl. Trop. Dis.">
        <title>A genome sequence for Biomphalaria pfeifferi, the major vector snail for the human-infecting parasite Schistosoma mansoni.</title>
        <authorList>
            <person name="Bu L."/>
            <person name="Lu L."/>
            <person name="Laidemitt M.R."/>
            <person name="Zhang S.M."/>
            <person name="Mutuku M."/>
            <person name="Mkoji G."/>
            <person name="Steinauer M."/>
            <person name="Loker E.S."/>
        </authorList>
    </citation>
    <scope>NUCLEOTIDE SEQUENCE</scope>
    <source>
        <strain evidence="3">KasaAsao</strain>
    </source>
</reference>
<keyword evidence="1" id="KW-0812">Transmembrane</keyword>
<proteinExistence type="predicted"/>
<comment type="caution">
    <text evidence="3">The sequence shown here is derived from an EMBL/GenBank/DDBJ whole genome shotgun (WGS) entry which is preliminary data.</text>
</comment>
<keyword evidence="1" id="KW-1133">Transmembrane helix</keyword>
<dbReference type="Proteomes" id="UP001233172">
    <property type="component" value="Unassembled WGS sequence"/>
</dbReference>
<keyword evidence="4" id="KW-1185">Reference proteome</keyword>
<evidence type="ECO:0000313" key="3">
    <source>
        <dbReference type="EMBL" id="KAK0048302.1"/>
    </source>
</evidence>
<feature type="transmembrane region" description="Helical" evidence="1">
    <location>
        <begin position="69"/>
        <end position="92"/>
    </location>
</feature>
<sequence>MGLIARIFTSTLIVLLVAALSYSLTSGKWSQSSAISKVYKTVYFMSICQGSNPCTLYAFTNVWQTTMQALVIAMLVILLINILFNIIAAFFISMRYTRVFAILYGISGILGVVVLIIFPIKVEVPGTTFGYLQTWMSNGYYTFMGAVFLMFTLIGQCYHMNYQRYPKFLPDPPPSEIEITTMTSNIHQQQTDLEDL</sequence>
<name>A0AAD8F1I3_BIOPF</name>
<gene>
    <name evidence="3" type="ORF">Bpfe_022244</name>
</gene>
<feature type="transmembrane region" description="Helical" evidence="1">
    <location>
        <begin position="140"/>
        <end position="158"/>
    </location>
</feature>
<evidence type="ECO:0000256" key="1">
    <source>
        <dbReference type="SAM" id="Phobius"/>
    </source>
</evidence>
<evidence type="ECO:0000256" key="2">
    <source>
        <dbReference type="SAM" id="SignalP"/>
    </source>
</evidence>
<accession>A0AAD8F1I3</accession>
<keyword evidence="2" id="KW-0732">Signal</keyword>
<protein>
    <submittedName>
        <fullName evidence="3">Uncharacterized protein</fullName>
    </submittedName>
</protein>
<dbReference type="EMBL" id="JASAOG010000139">
    <property type="protein sequence ID" value="KAK0048302.1"/>
    <property type="molecule type" value="Genomic_DNA"/>
</dbReference>